<evidence type="ECO:0000313" key="1">
    <source>
        <dbReference type="EMBL" id="QTA37229.1"/>
    </source>
</evidence>
<dbReference type="Gene3D" id="3.10.530.10">
    <property type="entry name" value="CPE0013-like"/>
    <property type="match status" value="1"/>
</dbReference>
<gene>
    <name evidence="1" type="ORF">JYK00_05645</name>
</gene>
<dbReference type="SUPFAM" id="SSF160148">
    <property type="entry name" value="CPE0013-like"/>
    <property type="match status" value="1"/>
</dbReference>
<dbReference type="InterPro" id="IPR012460">
    <property type="entry name" value="DUF1667"/>
</dbReference>
<dbReference type="InterPro" id="IPR036593">
    <property type="entry name" value="CPE0013-like_sf"/>
</dbReference>
<organism evidence="1 2">
    <name type="scientific">Thermosipho ferrireducens</name>
    <dbReference type="NCBI Taxonomy" id="2571116"/>
    <lineage>
        <taxon>Bacteria</taxon>
        <taxon>Thermotogati</taxon>
        <taxon>Thermotogota</taxon>
        <taxon>Thermotogae</taxon>
        <taxon>Thermotogales</taxon>
        <taxon>Fervidobacteriaceae</taxon>
        <taxon>Thermosipho</taxon>
    </lineage>
</organism>
<accession>A0ABX7S534</accession>
<dbReference type="Pfam" id="PF07892">
    <property type="entry name" value="DUF1667"/>
    <property type="match status" value="1"/>
</dbReference>
<proteinExistence type="predicted"/>
<dbReference type="PANTHER" id="PTHR39450:SF1">
    <property type="entry name" value="DUF1667 DOMAIN-CONTAINING PROTEIN"/>
    <property type="match status" value="1"/>
</dbReference>
<name>A0ABX7S534_9BACT</name>
<dbReference type="EMBL" id="CP071446">
    <property type="protein sequence ID" value="QTA37229.1"/>
    <property type="molecule type" value="Genomic_DNA"/>
</dbReference>
<sequence>MNLSKKKMICIMCPIGCELTVSKQGEKITVEGNRCLRGREYGINEMVNPRRVLTMSVKVENGEMDLVSVRTDAPIPKKLIYDIIEYIKKLKVKAPVKRGEIIVKNIFNTGVNLIATRTVEKTKMGGEDEIRTCTGSGNDKLSGNCV</sequence>
<keyword evidence="2" id="KW-1185">Reference proteome</keyword>
<dbReference type="Proteomes" id="UP000671862">
    <property type="component" value="Chromosome"/>
</dbReference>
<protein>
    <submittedName>
        <fullName evidence="1">DUF1667 domain-containing protein</fullName>
    </submittedName>
</protein>
<dbReference type="PANTHER" id="PTHR39450">
    <property type="entry name" value="MOLYBDOPTERIN OXIDOREDUCTASE, 4FE-4S CLUSTER-BINDING SUBUNIT"/>
    <property type="match status" value="1"/>
</dbReference>
<reference evidence="1 2" key="1">
    <citation type="submission" date="2021-03" db="EMBL/GenBank/DDBJ databases">
        <title>Thermosipho ferrireducens sp.nov., an anaerobic thermophilic iron-reducing bacterium isolated from a deep-sea hydrothermal sulfide deposits.</title>
        <authorList>
            <person name="Zeng X."/>
            <person name="Chen Y."/>
            <person name="Shao Z."/>
        </authorList>
    </citation>
    <scope>NUCLEOTIDE SEQUENCE [LARGE SCALE GENOMIC DNA]</scope>
    <source>
        <strain evidence="1 2">JL129W03</strain>
    </source>
</reference>
<evidence type="ECO:0000313" key="2">
    <source>
        <dbReference type="Proteomes" id="UP000671862"/>
    </source>
</evidence>